<keyword evidence="3 6" id="KW-0713">Self-incompatibility</keyword>
<sequence>MNSLQSKALLLSLSFVFAFLASCDAYSKTHVSVVNQIAGETITVHCYSGDNDLGYHQLATGQDLSWSFHYSIIGTTKFICTITTQHGSGSYVAYTEGMMVDRCGFECVWKVQASGPCLQQTREAPWCQAWQKRALDPAIK</sequence>
<feature type="chain" id="PRO_5044526222" description="S-protein homolog" evidence="6">
    <location>
        <begin position="26"/>
        <end position="140"/>
    </location>
</feature>
<dbReference type="InterPro" id="IPR010264">
    <property type="entry name" value="Self-incomp_S1"/>
</dbReference>
<dbReference type="Proteomes" id="UP001567538">
    <property type="component" value="Unassembled WGS sequence"/>
</dbReference>
<comment type="similarity">
    <text evidence="2 6">Belongs to the plant self-incompatibility (S1) protein family.</text>
</comment>
<dbReference type="PROSITE" id="PS51257">
    <property type="entry name" value="PROKAR_LIPOPROTEIN"/>
    <property type="match status" value="1"/>
</dbReference>
<comment type="caution">
    <text evidence="7">The sequence shown here is derived from an EMBL/GenBank/DDBJ whole genome shotgun (WGS) entry which is preliminary data.</text>
</comment>
<feature type="signal peptide" evidence="6">
    <location>
        <begin position="1"/>
        <end position="25"/>
    </location>
</feature>
<evidence type="ECO:0000256" key="5">
    <source>
        <dbReference type="ARBA" id="ARBA00022729"/>
    </source>
</evidence>
<keyword evidence="8" id="KW-1185">Reference proteome</keyword>
<evidence type="ECO:0000256" key="1">
    <source>
        <dbReference type="ARBA" id="ARBA00004613"/>
    </source>
</evidence>
<gene>
    <name evidence="7" type="ORF">AAHA92_31645</name>
</gene>
<dbReference type="AlphaFoldDB" id="A0ABD1FJ27"/>
<dbReference type="EMBL" id="JBEAFC010000014">
    <property type="protein sequence ID" value="KAL1531515.1"/>
    <property type="molecule type" value="Genomic_DNA"/>
</dbReference>
<keyword evidence="4 6" id="KW-0964">Secreted</keyword>
<dbReference type="GO" id="GO:0005576">
    <property type="term" value="C:extracellular region"/>
    <property type="evidence" value="ECO:0007669"/>
    <property type="project" value="UniProtKB-SubCell"/>
</dbReference>
<evidence type="ECO:0000256" key="3">
    <source>
        <dbReference type="ARBA" id="ARBA00022471"/>
    </source>
</evidence>
<evidence type="ECO:0000313" key="7">
    <source>
        <dbReference type="EMBL" id="KAL1531515.1"/>
    </source>
</evidence>
<dbReference type="PANTHER" id="PTHR31232:SF42">
    <property type="entry name" value="S-PROTEIN HOMOLOG"/>
    <property type="match status" value="1"/>
</dbReference>
<accession>A0ABD1FJ27</accession>
<dbReference type="GO" id="GO:0060320">
    <property type="term" value="P:rejection of self pollen"/>
    <property type="evidence" value="ECO:0007669"/>
    <property type="project" value="UniProtKB-KW"/>
</dbReference>
<protein>
    <recommendedName>
        <fullName evidence="6">S-protein homolog</fullName>
    </recommendedName>
</protein>
<name>A0ABD1FJ27_SALDI</name>
<dbReference type="PANTHER" id="PTHR31232">
    <property type="match status" value="1"/>
</dbReference>
<evidence type="ECO:0000256" key="2">
    <source>
        <dbReference type="ARBA" id="ARBA00005581"/>
    </source>
</evidence>
<dbReference type="Pfam" id="PF05938">
    <property type="entry name" value="Self-incomp_S1"/>
    <property type="match status" value="1"/>
</dbReference>
<comment type="subcellular location">
    <subcellularLocation>
        <location evidence="1 6">Secreted</location>
    </subcellularLocation>
</comment>
<organism evidence="7 8">
    <name type="scientific">Salvia divinorum</name>
    <name type="common">Maria pastora</name>
    <name type="synonym">Diviner's sage</name>
    <dbReference type="NCBI Taxonomy" id="28513"/>
    <lineage>
        <taxon>Eukaryota</taxon>
        <taxon>Viridiplantae</taxon>
        <taxon>Streptophyta</taxon>
        <taxon>Embryophyta</taxon>
        <taxon>Tracheophyta</taxon>
        <taxon>Spermatophyta</taxon>
        <taxon>Magnoliopsida</taxon>
        <taxon>eudicotyledons</taxon>
        <taxon>Gunneridae</taxon>
        <taxon>Pentapetalae</taxon>
        <taxon>asterids</taxon>
        <taxon>lamiids</taxon>
        <taxon>Lamiales</taxon>
        <taxon>Lamiaceae</taxon>
        <taxon>Nepetoideae</taxon>
        <taxon>Mentheae</taxon>
        <taxon>Salviinae</taxon>
        <taxon>Salvia</taxon>
        <taxon>Salvia subgen. Calosphace</taxon>
    </lineage>
</organism>
<evidence type="ECO:0000313" key="8">
    <source>
        <dbReference type="Proteomes" id="UP001567538"/>
    </source>
</evidence>
<proteinExistence type="inferred from homology"/>
<keyword evidence="5 6" id="KW-0732">Signal</keyword>
<evidence type="ECO:0000256" key="6">
    <source>
        <dbReference type="RuleBase" id="RU367044"/>
    </source>
</evidence>
<reference evidence="7 8" key="1">
    <citation type="submission" date="2024-06" db="EMBL/GenBank/DDBJ databases">
        <title>A chromosome level genome sequence of Diviner's sage (Salvia divinorum).</title>
        <authorList>
            <person name="Ford S.A."/>
            <person name="Ro D.-K."/>
            <person name="Ness R.W."/>
            <person name="Phillips M.A."/>
        </authorList>
    </citation>
    <scope>NUCLEOTIDE SEQUENCE [LARGE SCALE GENOMIC DNA]</scope>
    <source>
        <strain evidence="7">SAF-2024a</strain>
        <tissue evidence="7">Leaf</tissue>
    </source>
</reference>
<evidence type="ECO:0000256" key="4">
    <source>
        <dbReference type="ARBA" id="ARBA00022525"/>
    </source>
</evidence>